<comment type="caution">
    <text evidence="2">The sequence shown here is derived from an EMBL/GenBank/DDBJ whole genome shotgun (WGS) entry which is preliminary data.</text>
</comment>
<dbReference type="EMBL" id="LAQS01000013">
    <property type="protein sequence ID" value="KKZ73853.1"/>
    <property type="molecule type" value="Genomic_DNA"/>
</dbReference>
<evidence type="ECO:0000256" key="1">
    <source>
        <dbReference type="SAM" id="Phobius"/>
    </source>
</evidence>
<proteinExistence type="predicted"/>
<keyword evidence="1" id="KW-0812">Transmembrane</keyword>
<evidence type="ECO:0000313" key="2">
    <source>
        <dbReference type="EMBL" id="KKZ73853.1"/>
    </source>
</evidence>
<gene>
    <name evidence="2" type="ORF">VO63_10910</name>
</gene>
<name>A0A2P2GQS1_STREW</name>
<reference evidence="2 3" key="1">
    <citation type="submission" date="2015-05" db="EMBL/GenBank/DDBJ databases">
        <title>Draft Genome assembly of Streptomyces showdoensis.</title>
        <authorList>
            <person name="Thapa K.K."/>
            <person name="Metsa-Ketela M."/>
        </authorList>
    </citation>
    <scope>NUCLEOTIDE SEQUENCE [LARGE SCALE GENOMIC DNA]</scope>
    <source>
        <strain evidence="2 3">ATCC 15227</strain>
    </source>
</reference>
<dbReference type="AlphaFoldDB" id="A0A2P2GQS1"/>
<dbReference type="Proteomes" id="UP000265325">
    <property type="component" value="Unassembled WGS sequence"/>
</dbReference>
<protein>
    <submittedName>
        <fullName evidence="2">Uncharacterized protein</fullName>
    </submittedName>
</protein>
<feature type="transmembrane region" description="Helical" evidence="1">
    <location>
        <begin position="35"/>
        <end position="53"/>
    </location>
</feature>
<accession>A0A2P2GQS1</accession>
<keyword evidence="1" id="KW-1133">Transmembrane helix</keyword>
<keyword evidence="3" id="KW-1185">Reference proteome</keyword>
<evidence type="ECO:0000313" key="3">
    <source>
        <dbReference type="Proteomes" id="UP000265325"/>
    </source>
</evidence>
<sequence length="82" mass="9156">MGEGVLLASRWEAGEDIVRLAVGLFRVAFGALPDWIRYPVVGLGCAVVLYCVATRCRDWWRERRNAPAETASREMAETTPDT</sequence>
<keyword evidence="1" id="KW-0472">Membrane</keyword>
<organism evidence="2 3">
    <name type="scientific">Streptomyces showdoensis</name>
    <dbReference type="NCBI Taxonomy" id="68268"/>
    <lineage>
        <taxon>Bacteria</taxon>
        <taxon>Bacillati</taxon>
        <taxon>Actinomycetota</taxon>
        <taxon>Actinomycetes</taxon>
        <taxon>Kitasatosporales</taxon>
        <taxon>Streptomycetaceae</taxon>
        <taxon>Streptomyces</taxon>
    </lineage>
</organism>